<protein>
    <submittedName>
        <fullName evidence="1">Uncharacterized protein</fullName>
    </submittedName>
</protein>
<dbReference type="Proteomes" id="UP000316621">
    <property type="component" value="Chromosome 4"/>
</dbReference>
<name>A0A4Y7JC04_PAPSO</name>
<gene>
    <name evidence="1" type="ORF">C5167_004631</name>
</gene>
<accession>A0A4Y7JC04</accession>
<dbReference type="EMBL" id="CM010718">
    <property type="protein sequence ID" value="RZC57328.1"/>
    <property type="molecule type" value="Genomic_DNA"/>
</dbReference>
<proteinExistence type="predicted"/>
<sequence>MHYRLNKYFWLKRQRMCDAQFELQLNCFKTRSDHLKRNMVKCSSFDSWTRHEQFPPSLTFHGVFCANALHWTSDASNYIVSFGVSNEKFMDAHLPEKEY</sequence>
<keyword evidence="2" id="KW-1185">Reference proteome</keyword>
<evidence type="ECO:0000313" key="2">
    <source>
        <dbReference type="Proteomes" id="UP000316621"/>
    </source>
</evidence>
<dbReference type="AlphaFoldDB" id="A0A4Y7JC04"/>
<reference evidence="1 2" key="1">
    <citation type="journal article" date="2018" name="Science">
        <title>The opium poppy genome and morphinan production.</title>
        <authorList>
            <person name="Guo L."/>
            <person name="Winzer T."/>
            <person name="Yang X."/>
            <person name="Li Y."/>
            <person name="Ning Z."/>
            <person name="He Z."/>
            <person name="Teodor R."/>
            <person name="Lu Y."/>
            <person name="Bowser T.A."/>
            <person name="Graham I.A."/>
            <person name="Ye K."/>
        </authorList>
    </citation>
    <scope>NUCLEOTIDE SEQUENCE [LARGE SCALE GENOMIC DNA]</scope>
    <source>
        <strain evidence="2">cv. HN1</strain>
        <tissue evidence="1">Leaves</tissue>
    </source>
</reference>
<evidence type="ECO:0000313" key="1">
    <source>
        <dbReference type="EMBL" id="RZC57328.1"/>
    </source>
</evidence>
<organism evidence="1 2">
    <name type="scientific">Papaver somniferum</name>
    <name type="common">Opium poppy</name>
    <dbReference type="NCBI Taxonomy" id="3469"/>
    <lineage>
        <taxon>Eukaryota</taxon>
        <taxon>Viridiplantae</taxon>
        <taxon>Streptophyta</taxon>
        <taxon>Embryophyta</taxon>
        <taxon>Tracheophyta</taxon>
        <taxon>Spermatophyta</taxon>
        <taxon>Magnoliopsida</taxon>
        <taxon>Ranunculales</taxon>
        <taxon>Papaveraceae</taxon>
        <taxon>Papaveroideae</taxon>
        <taxon>Papaver</taxon>
    </lineage>
</organism>
<dbReference type="Gramene" id="RZC57328">
    <property type="protein sequence ID" value="RZC57328"/>
    <property type="gene ID" value="C5167_004631"/>
</dbReference>